<keyword evidence="2" id="KW-1185">Reference proteome</keyword>
<proteinExistence type="predicted"/>
<dbReference type="EMBL" id="KC821624">
    <property type="protein sequence ID" value="AGO48885.1"/>
    <property type="molecule type" value="Genomic_DNA"/>
</dbReference>
<evidence type="ECO:0000313" key="1">
    <source>
        <dbReference type="EMBL" id="AGO48885.1"/>
    </source>
</evidence>
<evidence type="ECO:0000313" key="2">
    <source>
        <dbReference type="Proteomes" id="UP000014725"/>
    </source>
</evidence>
<sequence>MRNYLLRTHLCCKELHSPSLILHFLKVTTHLGSLHLN</sequence>
<protein>
    <submittedName>
        <fullName evidence="1">Uncharacterized protein</fullName>
    </submittedName>
</protein>
<gene>
    <name evidence="1" type="ORF">Phi14:2_gp007</name>
</gene>
<reference evidence="2" key="2">
    <citation type="submission" date="2013-03" db="EMBL/GenBank/DDBJ databases">
        <title>The Cellulophaga phages: a novel, diverse, and globally ubiquitous model system.</title>
        <authorList>
            <person name="Holmfeldt K."/>
            <person name="Solonenko N."/>
            <person name="Shah M."/>
            <person name="Corrier K."/>
            <person name="Riemann L."/>
            <person name="VerBerkmoes N.C."/>
            <person name="Sullivan M.B."/>
        </authorList>
    </citation>
    <scope>NUCLEOTIDE SEQUENCE [LARGE SCALE GENOMIC DNA]</scope>
</reference>
<name>S0A255_9CAUD</name>
<dbReference type="Proteomes" id="UP000014725">
    <property type="component" value="Segment"/>
</dbReference>
<organism evidence="1 2">
    <name type="scientific">Cellulophaga phage phi14:2</name>
    <dbReference type="NCBI Taxonomy" id="1327990"/>
    <lineage>
        <taxon>Viruses</taxon>
        <taxon>Duplodnaviria</taxon>
        <taxon>Heunggongvirae</taxon>
        <taxon>Uroviricota</taxon>
        <taxon>Caudoviricetes</taxon>
        <taxon>Crassvirales</taxon>
        <taxon>Steigviridae</taxon>
        <taxon>Asinivirinae</taxon>
        <taxon>Akihdevirus</taxon>
        <taxon>Akihdevirus balticus</taxon>
    </lineage>
</organism>
<reference evidence="1 2" key="1">
    <citation type="journal article" date="2013" name="Proc. Natl. Acad. Sci. U.S.A.">
        <title>Twelve previously unknown phage genera are ubiquitous in global oceans.</title>
        <authorList>
            <person name="Holmfeldt K."/>
            <person name="Solonenko N."/>
            <person name="Shah M."/>
            <person name="Corrier K."/>
            <person name="Riemann L."/>
            <person name="Verberkmoes N.C."/>
            <person name="Sullivan M.B."/>
        </authorList>
    </citation>
    <scope>NUCLEOTIDE SEQUENCE [LARGE SCALE GENOMIC DNA]</scope>
    <source>
        <strain evidence="1">Phi14:2</strain>
    </source>
</reference>
<accession>S0A255</accession>